<sequence length="116" mass="13058">MSVLDNIQNERLRGIAMQSARNYEALLVEQEDDLLELLQESEDRVTISHSVTIDLAKNKQADKVSFSMKHSLEAESEIRDPNQLLLAEIEAHQNEGKKLVELAEKAGAKVEMEVAK</sequence>
<protein>
    <submittedName>
        <fullName evidence="1">Uncharacterized protein</fullName>
    </submittedName>
</protein>
<gene>
    <name evidence="1" type="ORF">JIN78_13280</name>
</gene>
<comment type="caution">
    <text evidence="1">The sequence shown here is derived from an EMBL/GenBank/DDBJ whole genome shotgun (WGS) entry which is preliminary data.</text>
</comment>
<evidence type="ECO:0000313" key="2">
    <source>
        <dbReference type="Proteomes" id="UP000604083"/>
    </source>
</evidence>
<organism evidence="1 2">
    <name type="scientific">Roseibacillus ishigakijimensis</name>
    <dbReference type="NCBI Taxonomy" id="454146"/>
    <lineage>
        <taxon>Bacteria</taxon>
        <taxon>Pseudomonadati</taxon>
        <taxon>Verrucomicrobiota</taxon>
        <taxon>Verrucomicrobiia</taxon>
        <taxon>Verrucomicrobiales</taxon>
        <taxon>Verrucomicrobiaceae</taxon>
        <taxon>Roseibacillus</taxon>
    </lineage>
</organism>
<accession>A0A934VN81</accession>
<reference evidence="1" key="1">
    <citation type="submission" date="2021-01" db="EMBL/GenBank/DDBJ databases">
        <title>Modified the classification status of verrucomicrobia.</title>
        <authorList>
            <person name="Feng X."/>
        </authorList>
    </citation>
    <scope>NUCLEOTIDE SEQUENCE</scope>
    <source>
        <strain evidence="1">KCTC 12986</strain>
    </source>
</reference>
<dbReference type="Proteomes" id="UP000604083">
    <property type="component" value="Unassembled WGS sequence"/>
</dbReference>
<evidence type="ECO:0000313" key="1">
    <source>
        <dbReference type="EMBL" id="MBK1835037.1"/>
    </source>
</evidence>
<proteinExistence type="predicted"/>
<keyword evidence="2" id="KW-1185">Reference proteome</keyword>
<dbReference type="AlphaFoldDB" id="A0A934VN81"/>
<dbReference type="EMBL" id="JAENIO010000038">
    <property type="protein sequence ID" value="MBK1835037.1"/>
    <property type="molecule type" value="Genomic_DNA"/>
</dbReference>
<name>A0A934VN81_9BACT</name>
<dbReference type="RefSeq" id="WP_200392472.1">
    <property type="nucleotide sequence ID" value="NZ_JAENIO010000038.1"/>
</dbReference>